<keyword evidence="3" id="KW-1185">Reference proteome</keyword>
<accession>A0AAD5TYN5</accession>
<dbReference type="PANTHER" id="PTHR16470">
    <property type="entry name" value="UBIQUITIN DOMAIN-CONTAINING PROTEIN UBFD1"/>
    <property type="match status" value="1"/>
</dbReference>
<gene>
    <name evidence="2" type="primary">UBFD1</name>
    <name evidence="2" type="ORF">HK099_006614</name>
</gene>
<dbReference type="GO" id="GO:0003723">
    <property type="term" value="F:RNA binding"/>
    <property type="evidence" value="ECO:0007669"/>
    <property type="project" value="TreeGrafter"/>
</dbReference>
<dbReference type="SUPFAM" id="SSF54236">
    <property type="entry name" value="Ubiquitin-like"/>
    <property type="match status" value="1"/>
</dbReference>
<dbReference type="GO" id="GO:0045296">
    <property type="term" value="F:cadherin binding"/>
    <property type="evidence" value="ECO:0007669"/>
    <property type="project" value="TreeGrafter"/>
</dbReference>
<evidence type="ECO:0000313" key="2">
    <source>
        <dbReference type="EMBL" id="KAJ3214904.1"/>
    </source>
</evidence>
<dbReference type="CDD" id="cd17039">
    <property type="entry name" value="Ubl_ubiquitin_like"/>
    <property type="match status" value="1"/>
</dbReference>
<dbReference type="Pfam" id="PF00240">
    <property type="entry name" value="ubiquitin"/>
    <property type="match status" value="1"/>
</dbReference>
<comment type="caution">
    <text evidence="2">The sequence shown here is derived from an EMBL/GenBank/DDBJ whole genome shotgun (WGS) entry which is preliminary data.</text>
</comment>
<sequence>MQSTTQNQILPYPRITHELKHSHSLPQLSEKSSKATLQQSNCKLLKGINSPWSFRNLHKIGEIEYNITKKPLISKDRLCLKEEKIKVNGDYKTIYLFNDLLIVSSNLDNFSVKLNDIKMKLDESIINFSLSPELLVKDFKTLIMEKTGIHENMQKLLYKGTLKDEKTLKESNLKDNIKVILMASKVEDILSINSQKNLQKSDDSVKSNSSASEIWSDKTEHKKILDKGRPDDGEEGKLNLRLRIPERGVTNLYNSRGVKTRLTFKSDLNQLWIGTAESTQKITYSSIQDVISEPIKGNEVYHILALKLGPTAKSNMYFYFVPCQYIESIKDQILGKWEIF</sequence>
<dbReference type="InterPro" id="IPR029071">
    <property type="entry name" value="Ubiquitin-like_domsf"/>
</dbReference>
<name>A0AAD5TYN5_9FUNG</name>
<dbReference type="Proteomes" id="UP001211065">
    <property type="component" value="Unassembled WGS sequence"/>
</dbReference>
<organism evidence="2 3">
    <name type="scientific">Clydaea vesicula</name>
    <dbReference type="NCBI Taxonomy" id="447962"/>
    <lineage>
        <taxon>Eukaryota</taxon>
        <taxon>Fungi</taxon>
        <taxon>Fungi incertae sedis</taxon>
        <taxon>Chytridiomycota</taxon>
        <taxon>Chytridiomycota incertae sedis</taxon>
        <taxon>Chytridiomycetes</taxon>
        <taxon>Lobulomycetales</taxon>
        <taxon>Lobulomycetaceae</taxon>
        <taxon>Clydaea</taxon>
    </lineage>
</organism>
<feature type="domain" description="Ubiquitin-like" evidence="1">
    <location>
        <begin position="110"/>
        <end position="188"/>
    </location>
</feature>
<dbReference type="PANTHER" id="PTHR16470:SF0">
    <property type="entry name" value="UBIQUITIN DOMAIN-CONTAINING PROTEIN UBFD1"/>
    <property type="match status" value="1"/>
</dbReference>
<dbReference type="InterPro" id="IPR039120">
    <property type="entry name" value="UBFD1"/>
</dbReference>
<dbReference type="EMBL" id="JADGJW010000583">
    <property type="protein sequence ID" value="KAJ3214904.1"/>
    <property type="molecule type" value="Genomic_DNA"/>
</dbReference>
<evidence type="ECO:0000259" key="1">
    <source>
        <dbReference type="PROSITE" id="PS50053"/>
    </source>
</evidence>
<dbReference type="PROSITE" id="PS50053">
    <property type="entry name" value="UBIQUITIN_2"/>
    <property type="match status" value="1"/>
</dbReference>
<dbReference type="InterPro" id="IPR057455">
    <property type="entry name" value="UBFD1_C"/>
</dbReference>
<dbReference type="Gene3D" id="3.10.20.90">
    <property type="entry name" value="Phosphatidylinositol 3-kinase Catalytic Subunit, Chain A, domain 1"/>
    <property type="match status" value="1"/>
</dbReference>
<dbReference type="SMART" id="SM00213">
    <property type="entry name" value="UBQ"/>
    <property type="match status" value="1"/>
</dbReference>
<dbReference type="Pfam" id="PF25343">
    <property type="entry name" value="PH_UBFD1_C"/>
    <property type="match status" value="1"/>
</dbReference>
<evidence type="ECO:0000313" key="3">
    <source>
        <dbReference type="Proteomes" id="UP001211065"/>
    </source>
</evidence>
<protein>
    <submittedName>
        <fullName evidence="2">Ubiquitin domain-containing protein ubfd1</fullName>
    </submittedName>
</protein>
<dbReference type="InterPro" id="IPR000626">
    <property type="entry name" value="Ubiquitin-like_dom"/>
</dbReference>
<reference evidence="2" key="1">
    <citation type="submission" date="2020-05" db="EMBL/GenBank/DDBJ databases">
        <title>Phylogenomic resolution of chytrid fungi.</title>
        <authorList>
            <person name="Stajich J.E."/>
            <person name="Amses K."/>
            <person name="Simmons R."/>
            <person name="Seto K."/>
            <person name="Myers J."/>
            <person name="Bonds A."/>
            <person name="Quandt C.A."/>
            <person name="Barry K."/>
            <person name="Liu P."/>
            <person name="Grigoriev I."/>
            <person name="Longcore J.E."/>
            <person name="James T.Y."/>
        </authorList>
    </citation>
    <scope>NUCLEOTIDE SEQUENCE</scope>
    <source>
        <strain evidence="2">JEL0476</strain>
    </source>
</reference>
<dbReference type="AlphaFoldDB" id="A0AAD5TYN5"/>
<proteinExistence type="predicted"/>